<dbReference type="GO" id="GO:0031047">
    <property type="term" value="P:regulatory ncRNA-mediated gene silencing"/>
    <property type="evidence" value="ECO:0007669"/>
    <property type="project" value="UniProtKB-KW"/>
</dbReference>
<feature type="compositionally biased region" description="Gly residues" evidence="3">
    <location>
        <begin position="39"/>
        <end position="50"/>
    </location>
</feature>
<keyword evidence="6" id="KW-1185">Reference proteome</keyword>
<organism evidence="5 6">
    <name type="scientific">Punica granatum</name>
    <name type="common">Pomegranate</name>
    <dbReference type="NCBI Taxonomy" id="22663"/>
    <lineage>
        <taxon>Eukaryota</taxon>
        <taxon>Viridiplantae</taxon>
        <taxon>Streptophyta</taxon>
        <taxon>Embryophyta</taxon>
        <taxon>Tracheophyta</taxon>
        <taxon>Spermatophyta</taxon>
        <taxon>Magnoliopsida</taxon>
        <taxon>eudicotyledons</taxon>
        <taxon>Gunneridae</taxon>
        <taxon>Pentapetalae</taxon>
        <taxon>rosids</taxon>
        <taxon>malvids</taxon>
        <taxon>Myrtales</taxon>
        <taxon>Lythraceae</taxon>
        <taxon>Punica</taxon>
    </lineage>
</organism>
<evidence type="ECO:0000256" key="3">
    <source>
        <dbReference type="SAM" id="MobiDB-lite"/>
    </source>
</evidence>
<dbReference type="AlphaFoldDB" id="A0A2I0KTE1"/>
<evidence type="ECO:0000313" key="6">
    <source>
        <dbReference type="Proteomes" id="UP000233551"/>
    </source>
</evidence>
<dbReference type="InterPro" id="IPR036085">
    <property type="entry name" value="PAZ_dom_sf"/>
</dbReference>
<protein>
    <recommendedName>
        <fullName evidence="4">PAZ domain-containing protein</fullName>
    </recommendedName>
</protein>
<evidence type="ECO:0000259" key="4">
    <source>
        <dbReference type="PROSITE" id="PS50821"/>
    </source>
</evidence>
<evidence type="ECO:0000313" key="5">
    <source>
        <dbReference type="EMBL" id="PKI71744.1"/>
    </source>
</evidence>
<dbReference type="CDD" id="cd02846">
    <property type="entry name" value="PAZ_argonaute_like"/>
    <property type="match status" value="1"/>
</dbReference>
<feature type="compositionally biased region" description="Gly residues" evidence="3">
    <location>
        <begin position="82"/>
        <end position="104"/>
    </location>
</feature>
<dbReference type="STRING" id="22663.A0A2I0KTE1"/>
<dbReference type="EMBL" id="PGOL01000361">
    <property type="protein sequence ID" value="PKI71744.1"/>
    <property type="molecule type" value="Genomic_DNA"/>
</dbReference>
<comment type="similarity">
    <text evidence="1">Belongs to the argonaute family. Ago subfamily.</text>
</comment>
<feature type="region of interest" description="Disordered" evidence="3">
    <location>
        <begin position="1"/>
        <end position="120"/>
    </location>
</feature>
<dbReference type="FunFam" id="2.170.260.10:FF:000001">
    <property type="entry name" value="Protein argonaute-2"/>
    <property type="match status" value="1"/>
</dbReference>
<feature type="domain" description="PAZ" evidence="4">
    <location>
        <begin position="150"/>
        <end position="261"/>
    </location>
</feature>
<dbReference type="PANTHER" id="PTHR22891">
    <property type="entry name" value="EUKARYOTIC TRANSLATION INITIATION FACTOR 2C"/>
    <property type="match status" value="1"/>
</dbReference>
<keyword evidence="2" id="KW-0943">RNA-mediated gene silencing</keyword>
<evidence type="ECO:0000256" key="2">
    <source>
        <dbReference type="ARBA" id="ARBA00023158"/>
    </source>
</evidence>
<proteinExistence type="inferred from homology"/>
<reference evidence="5 6" key="1">
    <citation type="submission" date="2017-11" db="EMBL/GenBank/DDBJ databases">
        <title>De-novo sequencing of pomegranate (Punica granatum L.) genome.</title>
        <authorList>
            <person name="Akparov Z."/>
            <person name="Amiraslanov A."/>
            <person name="Hajiyeva S."/>
            <person name="Abbasov M."/>
            <person name="Kaur K."/>
            <person name="Hamwieh A."/>
            <person name="Solovyev V."/>
            <person name="Salamov A."/>
            <person name="Braich B."/>
            <person name="Kosarev P."/>
            <person name="Mahmoud A."/>
            <person name="Hajiyev E."/>
            <person name="Babayeva S."/>
            <person name="Izzatullayeva V."/>
            <person name="Mammadov A."/>
            <person name="Mammadov A."/>
            <person name="Sharifova S."/>
            <person name="Ojaghi J."/>
            <person name="Eynullazada K."/>
            <person name="Bayramov B."/>
            <person name="Abdulazimova A."/>
            <person name="Shahmuradov I."/>
        </authorList>
    </citation>
    <scope>NUCLEOTIDE SEQUENCE [LARGE SCALE GENOMIC DNA]</scope>
    <source>
        <strain evidence="6">cv. AG2017</strain>
        <tissue evidence="5">Leaf</tissue>
    </source>
</reference>
<sequence>MVRKRRTEPPTGGEGSSSNPQESSGVGRGRGAPQQPQQFGGGPHQGGRGGRVPQAQRGGYGGGRGRSIPQQQYAPSEYQPRGGRGGAPPQHGGRGGYGARGGMVSGRKGLQGASPRTVPDLHQAIPAGLSIQPVPSEADMSSTAFIEPLPVIEFVARLLNPDVIGRPLSDSNRVKIKKALRGVKVEVTHRGNMRRKYRISGLTPQATRELRFDDRGTMKSVVEYFYKTYRFVIQHTQWPCLQVGNQNRPNYLPMEVCKIVEGQRYSKRLNKRQITALLTVTCQRPHEREQDILRVSLDTLCLNMHSEIVRLCIHITWSMTF</sequence>
<accession>A0A2I0KTE1</accession>
<dbReference type="SMART" id="SM00949">
    <property type="entry name" value="PAZ"/>
    <property type="match status" value="1"/>
</dbReference>
<comment type="caution">
    <text evidence="5">The sequence shown here is derived from an EMBL/GenBank/DDBJ whole genome shotgun (WGS) entry which is preliminary data.</text>
</comment>
<dbReference type="GO" id="GO:0003723">
    <property type="term" value="F:RNA binding"/>
    <property type="evidence" value="ECO:0007669"/>
    <property type="project" value="InterPro"/>
</dbReference>
<dbReference type="Pfam" id="PF02170">
    <property type="entry name" value="PAZ"/>
    <property type="match status" value="1"/>
</dbReference>
<name>A0A2I0KTE1_PUNGR</name>
<dbReference type="Proteomes" id="UP000233551">
    <property type="component" value="Unassembled WGS sequence"/>
</dbReference>
<evidence type="ECO:0000256" key="1">
    <source>
        <dbReference type="ARBA" id="ARBA00008201"/>
    </source>
</evidence>
<dbReference type="PROSITE" id="PS50821">
    <property type="entry name" value="PAZ"/>
    <property type="match status" value="1"/>
</dbReference>
<dbReference type="SUPFAM" id="SSF101690">
    <property type="entry name" value="PAZ domain"/>
    <property type="match status" value="1"/>
</dbReference>
<dbReference type="Gene3D" id="2.170.260.10">
    <property type="entry name" value="paz domain"/>
    <property type="match status" value="1"/>
</dbReference>
<gene>
    <name evidence="5" type="ORF">CRG98_007877</name>
</gene>
<dbReference type="InterPro" id="IPR003100">
    <property type="entry name" value="PAZ_dom"/>
</dbReference>